<dbReference type="RefSeq" id="WP_030506806.1">
    <property type="nucleotide sequence ID" value="NZ_CP192071.1"/>
</dbReference>
<feature type="signal peptide" evidence="3">
    <location>
        <begin position="1"/>
        <end position="16"/>
    </location>
</feature>
<sequence length="131" mass="14491">MSKRVILTLASTTVLAAVVPGFAGFVTAQYEALDQARAELARLQTKLQMMELRVEPAATLRCRTGATGKRQPSLMDEDDTRELTIPPRTRTRSWQNTAYVQGTVPERWPSIGVPRVVPGPQAPGDPHRPRE</sequence>
<keyword evidence="1" id="KW-0175">Coiled coil</keyword>
<evidence type="ECO:0008006" key="6">
    <source>
        <dbReference type="Google" id="ProtNLM"/>
    </source>
</evidence>
<dbReference type="GeneID" id="97494126"/>
<keyword evidence="3" id="KW-0732">Signal</keyword>
<evidence type="ECO:0000256" key="1">
    <source>
        <dbReference type="SAM" id="Coils"/>
    </source>
</evidence>
<dbReference type="EMBL" id="FTNI01000026">
    <property type="protein sequence ID" value="SIS08108.1"/>
    <property type="molecule type" value="Genomic_DNA"/>
</dbReference>
<feature type="chain" id="PRO_5038376083" description="Septum formation initiator" evidence="3">
    <location>
        <begin position="17"/>
        <end position="131"/>
    </location>
</feature>
<evidence type="ECO:0000313" key="5">
    <source>
        <dbReference type="Proteomes" id="UP000186096"/>
    </source>
</evidence>
<name>A0A1N7G6C8_9ACTN</name>
<dbReference type="OrthoDB" id="3533143at2"/>
<dbReference type="AlphaFoldDB" id="A0A1N7G6C8"/>
<proteinExistence type="predicted"/>
<protein>
    <recommendedName>
        <fullName evidence="6">Septum formation initiator</fullName>
    </recommendedName>
</protein>
<accession>A0A1N7G6C8</accession>
<reference evidence="5" key="1">
    <citation type="submission" date="2017-01" db="EMBL/GenBank/DDBJ databases">
        <authorList>
            <person name="Varghese N."/>
            <person name="Submissions S."/>
        </authorList>
    </citation>
    <scope>NUCLEOTIDE SEQUENCE [LARGE SCALE GENOMIC DNA]</scope>
    <source>
        <strain evidence="5">ATCC 12950</strain>
    </source>
</reference>
<feature type="coiled-coil region" evidence="1">
    <location>
        <begin position="26"/>
        <end position="53"/>
    </location>
</feature>
<dbReference type="Proteomes" id="UP000186096">
    <property type="component" value="Unassembled WGS sequence"/>
</dbReference>
<evidence type="ECO:0000313" key="4">
    <source>
        <dbReference type="EMBL" id="SIS08108.1"/>
    </source>
</evidence>
<evidence type="ECO:0000256" key="3">
    <source>
        <dbReference type="SAM" id="SignalP"/>
    </source>
</evidence>
<keyword evidence="5" id="KW-1185">Reference proteome</keyword>
<gene>
    <name evidence="4" type="ORF">SAMN05421833_12677</name>
</gene>
<organism evidence="4 5">
    <name type="scientific">Microbispora rosea</name>
    <dbReference type="NCBI Taxonomy" id="58117"/>
    <lineage>
        <taxon>Bacteria</taxon>
        <taxon>Bacillati</taxon>
        <taxon>Actinomycetota</taxon>
        <taxon>Actinomycetes</taxon>
        <taxon>Streptosporangiales</taxon>
        <taxon>Streptosporangiaceae</taxon>
        <taxon>Microbispora</taxon>
    </lineage>
</organism>
<evidence type="ECO:0000256" key="2">
    <source>
        <dbReference type="SAM" id="MobiDB-lite"/>
    </source>
</evidence>
<feature type="region of interest" description="Disordered" evidence="2">
    <location>
        <begin position="109"/>
        <end position="131"/>
    </location>
</feature>